<evidence type="ECO:0000313" key="3">
    <source>
        <dbReference type="Proteomes" id="UP000674425"/>
    </source>
</evidence>
<gene>
    <name evidence="2" type="ORF">R69658_02547</name>
</gene>
<dbReference type="InterPro" id="IPR009061">
    <property type="entry name" value="DNA-bd_dom_put_sf"/>
</dbReference>
<name>A0ABN7LL12_9BURK</name>
<sequence>MDTNTSPALLTTEQAAQYLGATAHTLEVWRSTRRYAIPYVKIGTKVRYRKADLDAWIASRVVAA</sequence>
<dbReference type="NCBIfam" id="TIGR01764">
    <property type="entry name" value="excise"/>
    <property type="match status" value="1"/>
</dbReference>
<dbReference type="InterPro" id="IPR041657">
    <property type="entry name" value="HTH_17"/>
</dbReference>
<dbReference type="InterPro" id="IPR010093">
    <property type="entry name" value="SinI_DNA-bd"/>
</dbReference>
<keyword evidence="3" id="KW-1185">Reference proteome</keyword>
<reference evidence="2 3" key="1">
    <citation type="submission" date="2021-02" db="EMBL/GenBank/DDBJ databases">
        <authorList>
            <person name="Vanwijnsberghe S."/>
        </authorList>
    </citation>
    <scope>NUCLEOTIDE SEQUENCE [LARGE SCALE GENOMIC DNA]</scope>
    <source>
        <strain evidence="2 3">R-69658</strain>
    </source>
</reference>
<dbReference type="RefSeq" id="WP_200618420.1">
    <property type="nucleotide sequence ID" value="NZ_CAJNAU010000019.1"/>
</dbReference>
<dbReference type="Proteomes" id="UP000674425">
    <property type="component" value="Unassembled WGS sequence"/>
</dbReference>
<feature type="domain" description="Helix-turn-helix" evidence="1">
    <location>
        <begin position="9"/>
        <end position="60"/>
    </location>
</feature>
<comment type="caution">
    <text evidence="2">The sequence shown here is derived from an EMBL/GenBank/DDBJ whole genome shotgun (WGS) entry which is preliminary data.</text>
</comment>
<evidence type="ECO:0000313" key="2">
    <source>
        <dbReference type="EMBL" id="CAE6747273.1"/>
    </source>
</evidence>
<accession>A0ABN7LL12</accession>
<protein>
    <recommendedName>
        <fullName evidence="1">Helix-turn-helix domain-containing protein</fullName>
    </recommendedName>
</protein>
<evidence type="ECO:0000259" key="1">
    <source>
        <dbReference type="Pfam" id="PF12728"/>
    </source>
</evidence>
<dbReference type="EMBL" id="CAJNAU010000019">
    <property type="protein sequence ID" value="CAE6747273.1"/>
    <property type="molecule type" value="Genomic_DNA"/>
</dbReference>
<organism evidence="2 3">
    <name type="scientific">Paraburkholderia aspalathi</name>
    <dbReference type="NCBI Taxonomy" id="1324617"/>
    <lineage>
        <taxon>Bacteria</taxon>
        <taxon>Pseudomonadati</taxon>
        <taxon>Pseudomonadota</taxon>
        <taxon>Betaproteobacteria</taxon>
        <taxon>Burkholderiales</taxon>
        <taxon>Burkholderiaceae</taxon>
        <taxon>Paraburkholderia</taxon>
    </lineage>
</organism>
<dbReference type="Pfam" id="PF12728">
    <property type="entry name" value="HTH_17"/>
    <property type="match status" value="1"/>
</dbReference>
<dbReference type="SUPFAM" id="SSF46955">
    <property type="entry name" value="Putative DNA-binding domain"/>
    <property type="match status" value="1"/>
</dbReference>
<proteinExistence type="predicted"/>